<sequence>MNVHVVGDDPVREAVVTALGDVDVTVEDATADDLEDARFAVVSDVAGAATFRRANAAARAGGTPWIAVEIGGVGGQPLAAVDAAVSGFAPATGCFDCLRQRVAANIAEGERSDRPQADRSTARLAGALAGRECVRVLSGDDRSVIGHVVELPHARRRVLPVPGCECQTDTRDRTLDRDGDDALALDAAVEHAEAAIDDRVGIVRTIGEIESFPAPYYLATTTDTQGFSDASAPTQAAGVADDWNAALMKAVGEGLERYCAGVYRDEEFVHASEDDLENAVSPKALVRPDDAPAYDPSDEHRWVPGENVATGDVVHLPADAVQFPQPAGGRGLVPGITTGLGLGSSTVDALLSGLTEVIERDATMLAWYSTFDPLGLTVDDDSFAVLERRARGEGLSVTPLLVTQDVDVPVVAVAVHRDPDALEGAVDPTTDEWPAFAVGSAADLDATAAARSALEEALQNWMELRNLGAAEVGDASGAIGEYAAFPEAVRGFVDVERTVPAESVGPETAPEGRAALTELVERTTDADLTPYAARLTTRDVAETGFEAVRVVVPGAQPLFTGEPFFGERARTVPADLGFEPRLERAFHPYP</sequence>
<gene>
    <name evidence="2" type="ORF">HT576_14535</name>
</gene>
<proteinExistence type="predicted"/>
<organism evidence="2 3">
    <name type="scientific">Haloterrigena gelatinilytica</name>
    <dbReference type="NCBI Taxonomy" id="2741724"/>
    <lineage>
        <taxon>Archaea</taxon>
        <taxon>Methanobacteriati</taxon>
        <taxon>Methanobacteriota</taxon>
        <taxon>Stenosarchaea group</taxon>
        <taxon>Halobacteria</taxon>
        <taxon>Halobacteriales</taxon>
        <taxon>Natrialbaceae</taxon>
        <taxon>Haloterrigena</taxon>
    </lineage>
</organism>
<feature type="domain" description="YcaO" evidence="1">
    <location>
        <begin position="238"/>
        <end position="590"/>
    </location>
</feature>
<accession>A0A8J8KIF9</accession>
<name>A0A8J8KIF9_9EURY</name>
<dbReference type="PANTHER" id="PTHR37809:SF1">
    <property type="entry name" value="RIBOSOMAL PROTEIN S12 METHYLTHIOTRANSFERASE ACCESSORY FACTOR YCAO"/>
    <property type="match status" value="1"/>
</dbReference>
<dbReference type="NCBIfam" id="TIGR03604">
    <property type="entry name" value="TOMM_cyclo_SagD"/>
    <property type="match status" value="1"/>
</dbReference>
<dbReference type="Pfam" id="PF02624">
    <property type="entry name" value="YcaO"/>
    <property type="match status" value="1"/>
</dbReference>
<dbReference type="InterPro" id="IPR003776">
    <property type="entry name" value="YcaO-like_dom"/>
</dbReference>
<dbReference type="AlphaFoldDB" id="A0A8J8KIF9"/>
<evidence type="ECO:0000313" key="3">
    <source>
        <dbReference type="Proteomes" id="UP000728647"/>
    </source>
</evidence>
<evidence type="ECO:0000259" key="1">
    <source>
        <dbReference type="PROSITE" id="PS51664"/>
    </source>
</evidence>
<dbReference type="RefSeq" id="WP_174702405.1">
    <property type="nucleotide sequence ID" value="NZ_JABURA010000001.1"/>
</dbReference>
<dbReference type="OrthoDB" id="7433at2157"/>
<dbReference type="Proteomes" id="UP000728647">
    <property type="component" value="Unassembled WGS sequence"/>
</dbReference>
<dbReference type="Gene3D" id="3.40.50.720">
    <property type="entry name" value="NAD(P)-binding Rossmann-like Domain"/>
    <property type="match status" value="1"/>
</dbReference>
<protein>
    <submittedName>
        <fullName evidence="2">YcaO-like family protein</fullName>
    </submittedName>
</protein>
<dbReference type="PANTHER" id="PTHR37809">
    <property type="entry name" value="RIBOSOMAL PROTEIN S12 METHYLTHIOTRANSFERASE ACCESSORY FACTOR YCAO"/>
    <property type="match status" value="1"/>
</dbReference>
<dbReference type="PROSITE" id="PS51664">
    <property type="entry name" value="YCAO"/>
    <property type="match status" value="1"/>
</dbReference>
<comment type="caution">
    <text evidence="2">The sequence shown here is derived from an EMBL/GenBank/DDBJ whole genome shotgun (WGS) entry which is preliminary data.</text>
</comment>
<evidence type="ECO:0000313" key="2">
    <source>
        <dbReference type="EMBL" id="NUB92234.1"/>
    </source>
</evidence>
<dbReference type="Gene3D" id="3.30.1330.230">
    <property type="match status" value="1"/>
</dbReference>
<reference evidence="2" key="1">
    <citation type="submission" date="2020-06" db="EMBL/GenBank/DDBJ databases">
        <title>Haloterrigena sp. nov., an extremely halophilic archaeon isolated from a saline sediment.</title>
        <authorList>
            <person name="Liu B.-B."/>
        </authorList>
    </citation>
    <scope>NUCLEOTIDE SEQUENCE</scope>
    <source>
        <strain evidence="2">SYSU A121-1</strain>
    </source>
</reference>
<dbReference type="InterPro" id="IPR027624">
    <property type="entry name" value="TOMM_cyclo_SagD"/>
</dbReference>
<dbReference type="EMBL" id="JABURA010000001">
    <property type="protein sequence ID" value="NUB92234.1"/>
    <property type="molecule type" value="Genomic_DNA"/>
</dbReference>